<evidence type="ECO:0000256" key="1">
    <source>
        <dbReference type="ARBA" id="ARBA00023015"/>
    </source>
</evidence>
<evidence type="ECO:0000256" key="3">
    <source>
        <dbReference type="ARBA" id="ARBA00023163"/>
    </source>
</evidence>
<dbReference type="InterPro" id="IPR036388">
    <property type="entry name" value="WH-like_DNA-bd_sf"/>
</dbReference>
<dbReference type="SMART" id="SM00895">
    <property type="entry name" value="FCD"/>
    <property type="match status" value="1"/>
</dbReference>
<evidence type="ECO:0000313" key="5">
    <source>
        <dbReference type="EMBL" id="OKL53415.1"/>
    </source>
</evidence>
<dbReference type="SUPFAM" id="SSF46785">
    <property type="entry name" value="Winged helix' DNA-binding domain"/>
    <property type="match status" value="1"/>
</dbReference>
<dbReference type="SUPFAM" id="SSF48008">
    <property type="entry name" value="GntR ligand-binding domain-like"/>
    <property type="match status" value="1"/>
</dbReference>
<dbReference type="SMART" id="SM00345">
    <property type="entry name" value="HTH_GNTR"/>
    <property type="match status" value="1"/>
</dbReference>
<dbReference type="GO" id="GO:0003677">
    <property type="term" value="F:DNA binding"/>
    <property type="evidence" value="ECO:0007669"/>
    <property type="project" value="UniProtKB-KW"/>
</dbReference>
<dbReference type="InterPro" id="IPR000524">
    <property type="entry name" value="Tscrpt_reg_HTH_GntR"/>
</dbReference>
<evidence type="ECO:0000256" key="2">
    <source>
        <dbReference type="ARBA" id="ARBA00023125"/>
    </source>
</evidence>
<evidence type="ECO:0000259" key="4">
    <source>
        <dbReference type="PROSITE" id="PS50949"/>
    </source>
</evidence>
<keyword evidence="1" id="KW-0805">Transcription regulation</keyword>
<dbReference type="RefSeq" id="WP_073717136.1">
    <property type="nucleotide sequence ID" value="NZ_MQVR01000063.1"/>
</dbReference>
<dbReference type="OrthoDB" id="3267569at2"/>
<dbReference type="Proteomes" id="UP000185628">
    <property type="component" value="Unassembled WGS sequence"/>
</dbReference>
<organism evidence="5 6">
    <name type="scientific">Bowdeniella nasicola</name>
    <dbReference type="NCBI Taxonomy" id="208480"/>
    <lineage>
        <taxon>Bacteria</taxon>
        <taxon>Bacillati</taxon>
        <taxon>Actinomycetota</taxon>
        <taxon>Actinomycetes</taxon>
        <taxon>Actinomycetales</taxon>
        <taxon>Actinomycetaceae</taxon>
        <taxon>Bowdeniella</taxon>
    </lineage>
</organism>
<evidence type="ECO:0000313" key="6">
    <source>
        <dbReference type="Proteomes" id="UP000185628"/>
    </source>
</evidence>
<sequence length="185" mass="21025">MPQSKADRVYFHVRHQILSGEYHAGDRLVLDRIARDCDVSAVPVREAIRRLEAEGLAIYTRNVCAQVAPLDLEHFVETVQALAIIEGIATALSAEHLTAAQLAEARDINEELRLCVRGSIDRERYFELNRAFHFALAQACPNGYLWSSFVELWERAEIIRGSTSALTDFRLFRVECGLMRPGRQR</sequence>
<dbReference type="Pfam" id="PF07729">
    <property type="entry name" value="FCD"/>
    <property type="match status" value="1"/>
</dbReference>
<dbReference type="PROSITE" id="PS50949">
    <property type="entry name" value="HTH_GNTR"/>
    <property type="match status" value="1"/>
</dbReference>
<dbReference type="Gene3D" id="1.20.120.530">
    <property type="entry name" value="GntR ligand-binding domain-like"/>
    <property type="match status" value="1"/>
</dbReference>
<keyword evidence="6" id="KW-1185">Reference proteome</keyword>
<dbReference type="PANTHER" id="PTHR43537">
    <property type="entry name" value="TRANSCRIPTIONAL REGULATOR, GNTR FAMILY"/>
    <property type="match status" value="1"/>
</dbReference>
<name>A0A1Q5Q104_9ACTO</name>
<dbReference type="PANTHER" id="PTHR43537:SF5">
    <property type="entry name" value="UXU OPERON TRANSCRIPTIONAL REGULATOR"/>
    <property type="match status" value="1"/>
</dbReference>
<dbReference type="InterPro" id="IPR011711">
    <property type="entry name" value="GntR_C"/>
</dbReference>
<keyword evidence="3" id="KW-0804">Transcription</keyword>
<protein>
    <recommendedName>
        <fullName evidence="4">HTH gntR-type domain-containing protein</fullName>
    </recommendedName>
</protein>
<feature type="domain" description="HTH gntR-type" evidence="4">
    <location>
        <begin position="3"/>
        <end position="70"/>
    </location>
</feature>
<accession>A0A1Q5Q104</accession>
<dbReference type="AlphaFoldDB" id="A0A1Q5Q104"/>
<dbReference type="InterPro" id="IPR008920">
    <property type="entry name" value="TF_FadR/GntR_C"/>
</dbReference>
<comment type="caution">
    <text evidence="5">The sequence shown here is derived from an EMBL/GenBank/DDBJ whole genome shotgun (WGS) entry which is preliminary data.</text>
</comment>
<gene>
    <name evidence="5" type="ORF">BSZ39_09700</name>
</gene>
<dbReference type="Pfam" id="PF00392">
    <property type="entry name" value="GntR"/>
    <property type="match status" value="1"/>
</dbReference>
<dbReference type="Gene3D" id="1.10.10.10">
    <property type="entry name" value="Winged helix-like DNA-binding domain superfamily/Winged helix DNA-binding domain"/>
    <property type="match status" value="1"/>
</dbReference>
<reference evidence="6" key="1">
    <citation type="submission" date="2016-12" db="EMBL/GenBank/DDBJ databases">
        <authorList>
            <person name="Meng X."/>
        </authorList>
    </citation>
    <scope>NUCLEOTIDE SEQUENCE [LARGE SCALE GENOMIC DNA]</scope>
    <source>
        <strain evidence="6">DSM 19116</strain>
    </source>
</reference>
<dbReference type="EMBL" id="MQVR01000063">
    <property type="protein sequence ID" value="OKL53415.1"/>
    <property type="molecule type" value="Genomic_DNA"/>
</dbReference>
<keyword evidence="2" id="KW-0238">DNA-binding</keyword>
<dbReference type="InterPro" id="IPR036390">
    <property type="entry name" value="WH_DNA-bd_sf"/>
</dbReference>
<dbReference type="GO" id="GO:0003700">
    <property type="term" value="F:DNA-binding transcription factor activity"/>
    <property type="evidence" value="ECO:0007669"/>
    <property type="project" value="InterPro"/>
</dbReference>
<proteinExistence type="predicted"/>